<evidence type="ECO:0000313" key="1">
    <source>
        <dbReference type="EMBL" id="ELT51203.1"/>
    </source>
</evidence>
<accession>M5JSW1</accession>
<dbReference type="AlphaFoldDB" id="M5JSW1"/>
<dbReference type="Proteomes" id="UP000011971">
    <property type="component" value="Unassembled WGS sequence"/>
</dbReference>
<comment type="caution">
    <text evidence="1">The sequence shown here is derived from an EMBL/GenBank/DDBJ whole genome shotgun (WGS) entry which is preliminary data.</text>
</comment>
<dbReference type="PATRIC" id="fig|1234597.4.peg.22"/>
<organism evidence="1 2">
    <name type="scientific">Brucella intermedia M86</name>
    <dbReference type="NCBI Taxonomy" id="1234597"/>
    <lineage>
        <taxon>Bacteria</taxon>
        <taxon>Pseudomonadati</taxon>
        <taxon>Pseudomonadota</taxon>
        <taxon>Alphaproteobacteria</taxon>
        <taxon>Hyphomicrobiales</taxon>
        <taxon>Brucellaceae</taxon>
        <taxon>Brucella/Ochrobactrum group</taxon>
        <taxon>Brucella</taxon>
    </lineage>
</organism>
<reference evidence="1 2" key="1">
    <citation type="journal article" date="2013" name="Gut Pathog.">
        <title>Draft genome of Ochrobactrum intermedium strain M86 isolated from non-ulcer dyspeptic individual from India.</title>
        <authorList>
            <person name="Kulkarni G."/>
            <person name="Dhotre D."/>
            <person name="Dharne M."/>
            <person name="Shetty S."/>
            <person name="Chowdhury S."/>
            <person name="Misra V."/>
            <person name="Misra S."/>
            <person name="Patole M."/>
            <person name="Shouche Y."/>
        </authorList>
    </citation>
    <scope>NUCLEOTIDE SEQUENCE [LARGE SCALE GENOMIC DNA]</scope>
    <source>
        <strain evidence="1 2">M86</strain>
    </source>
</reference>
<proteinExistence type="predicted"/>
<protein>
    <submittedName>
        <fullName evidence="1">Uncharacterized protein</fullName>
    </submittedName>
</protein>
<name>M5JSW1_9HYPH</name>
<gene>
    <name evidence="1" type="ORF">D584_00100</name>
</gene>
<dbReference type="EMBL" id="AOGE01000001">
    <property type="protein sequence ID" value="ELT51203.1"/>
    <property type="molecule type" value="Genomic_DNA"/>
</dbReference>
<evidence type="ECO:0000313" key="2">
    <source>
        <dbReference type="Proteomes" id="UP000011971"/>
    </source>
</evidence>
<sequence length="90" mass="10031">MRFETMAHAAAIIQQGTAEQALRDLARRYQIEAGRTAIDDWADDVTRLSGDDVSLDDVEELIVGLRRSGAVDGAELTRLHSRYLDERDTA</sequence>